<evidence type="ECO:0000313" key="4">
    <source>
        <dbReference type="Proteomes" id="UP000260680"/>
    </source>
</evidence>
<feature type="domain" description="PKD/Chitinase" evidence="2">
    <location>
        <begin position="1013"/>
        <end position="1085"/>
    </location>
</feature>
<feature type="domain" description="PKD/Chitinase" evidence="2">
    <location>
        <begin position="563"/>
        <end position="640"/>
    </location>
</feature>
<feature type="domain" description="PKD/Chitinase" evidence="2">
    <location>
        <begin position="1093"/>
        <end position="1165"/>
    </location>
</feature>
<evidence type="ECO:0000313" key="3">
    <source>
        <dbReference type="EMBL" id="RFZ78508.1"/>
    </source>
</evidence>
<gene>
    <name evidence="3" type="ORF">DS742_12950</name>
</gene>
<organism evidence="3 4">
    <name type="scientific">Lacrimispora amygdalina</name>
    <dbReference type="NCBI Taxonomy" id="253257"/>
    <lineage>
        <taxon>Bacteria</taxon>
        <taxon>Bacillati</taxon>
        <taxon>Bacillota</taxon>
        <taxon>Clostridia</taxon>
        <taxon>Lachnospirales</taxon>
        <taxon>Lachnospiraceae</taxon>
        <taxon>Lacrimispora</taxon>
    </lineage>
</organism>
<feature type="region of interest" description="Disordered" evidence="1">
    <location>
        <begin position="41"/>
        <end position="179"/>
    </location>
</feature>
<feature type="compositionally biased region" description="Basic and acidic residues" evidence="1">
    <location>
        <begin position="82"/>
        <end position="100"/>
    </location>
</feature>
<sequence length="1375" mass="147546">MKKKMNPKTKRAVVVLSIIALIIFIIGLVSCSIQLSQKTPSLPAVTDSGNPVPTPSEKIVIPKIDQGSPGNLPDDTVPQGDENSKPEEIGNDGKDEEQGKNKPYPVKPAEKPSVPSKPAAPTMPPVTPTPKPTAPPVTPTPKPSEPVKPTKPTEPPKQEEKPSTPDKPGGGGSGGGSTSYPAAAVEILIPEYSHADMEFEVKTTLRNVKSLDWTVAEDGKDTPQGDFLKGTLDKNGGKITITQPGQYVLTAAAKNHGNRAYTFTKTITIYPTFDIKIEADKTAHTDQSFAVKTTLSDNVKQQLNWHIYKDGSEVKWQEAVTGSLANDGGSIQIKDKGSYTLQATAYDETSREFSGKADVQVYPIVEIDVQTPAAAHTDTPVTVAVNTKELGDLTLVWTATKDGKEIPMTDCMEGKLDNTGGTVRFLGKGDYSLIATATDKAGRAFSGKADIKIYPVAAFSFDLPATTHTDKPTTLKVVSSELQDMTAEWTVLYNGEITPLTSVLEGSLTNEGGTIRFKQKGSYTLKAILLDALGREYSHESSTVVYPVAETGFYIPPQTHTDTAVEVKTSFQETAGLTAEWSLTKDGKPITLEDGFDGTLTNEGGKIRFNEVGEYVLQAAVTDNTGRSFTYTAPVKVYPVITVSMELTKETHTDKAATASVKLTNAGSLPVAWGMAKNSVPVQPEHELTDKGGSIRFLEKGSYAVTAAVTDEAGRTFEDSKTVKVYPIPGMAFSLPAAVHTDDMVTVDTALADMEGLTAVWYVDNTYGFQDWAVYIDGQLDNQGGSIHFKRAGVYDLQARVTDATGRVFHFNSGKIEVLPVLSLSFELPATGHTDTQIEVRTRGNNNVLPVEWSLMKNGTVIPLEQAVSGSLNAQGGKIRFTGNGEYRLTATMTDALGRVFTASKQISIFPLYNCDFSMPVTIHTGQNFVINMSSSINLNGKSIVWTATKDGAAVPLSDFFKGSLGNGGGTVHVDTAGSYRLTASITDELDRVFSCTQTITITNNAPTKPTLTADVTRTYADGKFLVNLTAVSTDPDGDAVIYEFEGKTANNYYPIGTHTVKVRAKDSYGGVSDWTSATFTVANAAPSKPAFSASVTRTAKGGSFLVNFSVSSTDPDGDAVSYEYQNMTADRYYPVGTHTVKVRAKDNYGGVSDWAAVTFTVANSAPTTPVITRTPNGNSVAPGTAVTIKAASTDSDGDAITYVWEGRNAETQTYPLGKNTVRVKAVDSTGAESSWAAIIFFVADPNRGGGMTLTGPESTIIEDGVDGATITSWTFTVPPVSGHSASYDYGQVRGYNRLTGRWEQLPTVSFDSSIGSSFAATDGNSARVYSYNGVYMYGTLQAGIYTKLEFYYFTPHTCMYNKSNITYSVEFFFE</sequence>
<name>A0A3E2NBX1_9FIRM</name>
<feature type="compositionally biased region" description="Pro residues" evidence="1">
    <location>
        <begin position="121"/>
        <end position="146"/>
    </location>
</feature>
<comment type="caution">
    <text evidence="3">The sequence shown here is derived from an EMBL/GenBank/DDBJ whole genome shotgun (WGS) entry which is preliminary data.</text>
</comment>
<proteinExistence type="predicted"/>
<reference evidence="3 4" key="1">
    <citation type="submission" date="2018-07" db="EMBL/GenBank/DDBJ databases">
        <title>New species, Clostridium PI-S10-A1B.</title>
        <authorList>
            <person name="Krishna G."/>
            <person name="Summeta K."/>
            <person name="Shikha S."/>
            <person name="Prabhu P.B."/>
            <person name="Suresh K."/>
        </authorList>
    </citation>
    <scope>NUCLEOTIDE SEQUENCE [LARGE SCALE GENOMIC DNA]</scope>
    <source>
        <strain evidence="3 4">PI-S10-A1B</strain>
    </source>
</reference>
<dbReference type="InterPro" id="IPR035986">
    <property type="entry name" value="PKD_dom_sf"/>
</dbReference>
<dbReference type="SUPFAM" id="SSF49299">
    <property type="entry name" value="PKD domain"/>
    <property type="match status" value="1"/>
</dbReference>
<accession>A0A3E2NBX1</accession>
<dbReference type="PROSITE" id="PS51257">
    <property type="entry name" value="PROKAR_LIPOPROTEIN"/>
    <property type="match status" value="1"/>
</dbReference>
<dbReference type="Proteomes" id="UP000260680">
    <property type="component" value="Unassembled WGS sequence"/>
</dbReference>
<evidence type="ECO:0000259" key="2">
    <source>
        <dbReference type="SMART" id="SM00089"/>
    </source>
</evidence>
<feature type="domain" description="PKD/Chitinase" evidence="2">
    <location>
        <begin position="656"/>
        <end position="728"/>
    </location>
</feature>
<protein>
    <submittedName>
        <fullName evidence="3">S-layer homology domain-containing protein</fullName>
    </submittedName>
</protein>
<dbReference type="InterPro" id="IPR022409">
    <property type="entry name" value="PKD/Chitinase_dom"/>
</dbReference>
<feature type="compositionally biased region" description="Gly residues" evidence="1">
    <location>
        <begin position="168"/>
        <end position="177"/>
    </location>
</feature>
<dbReference type="SMART" id="SM00089">
    <property type="entry name" value="PKD"/>
    <property type="match status" value="5"/>
</dbReference>
<feature type="compositionally biased region" description="Basic and acidic residues" evidence="1">
    <location>
        <begin position="154"/>
        <end position="164"/>
    </location>
</feature>
<dbReference type="PRINTS" id="PR01217">
    <property type="entry name" value="PRICHEXTENSN"/>
</dbReference>
<dbReference type="EMBL" id="QOHO01000035">
    <property type="protein sequence ID" value="RFZ78508.1"/>
    <property type="molecule type" value="Genomic_DNA"/>
</dbReference>
<feature type="domain" description="PKD/Chitinase" evidence="2">
    <location>
        <begin position="1169"/>
        <end position="1246"/>
    </location>
</feature>
<evidence type="ECO:0000256" key="1">
    <source>
        <dbReference type="SAM" id="MobiDB-lite"/>
    </source>
</evidence>